<sequence length="205" mass="23149">MFMAGSDTTPTAFEWAMAELIKNPNIMKRAQEEVRGAVGNKSKIDVHDINRMDYLKCIINETLRLHPPLPLLLPRKTSASVRFGGYDISEKDSRLKENYLMAIQKDPAIWEKPEEFLPERFKDNPVDFRGQYYEFLTFGGGRRGCPGITFSVASVEYVIANLLCWFDWGMPSAGVQGQDLDMSEGNGLTVPMKIPLHLLPTLHAP</sequence>
<dbReference type="GO" id="GO:0020037">
    <property type="term" value="F:heme binding"/>
    <property type="evidence" value="ECO:0007669"/>
    <property type="project" value="InterPro"/>
</dbReference>
<evidence type="ECO:0000256" key="3">
    <source>
        <dbReference type="ARBA" id="ARBA00022723"/>
    </source>
</evidence>
<dbReference type="GO" id="GO:0004497">
    <property type="term" value="F:monooxygenase activity"/>
    <property type="evidence" value="ECO:0007669"/>
    <property type="project" value="UniProtKB-KW"/>
</dbReference>
<proteinExistence type="inferred from homology"/>
<keyword evidence="6 8" id="KW-0503">Monooxygenase</keyword>
<dbReference type="AlphaFoldDB" id="A0A6A1W372"/>
<keyword evidence="2 7" id="KW-0349">Heme</keyword>
<comment type="cofactor">
    <cofactor evidence="7">
        <name>heme</name>
        <dbReference type="ChEBI" id="CHEBI:30413"/>
    </cofactor>
</comment>
<dbReference type="PROSITE" id="PS00086">
    <property type="entry name" value="CYTOCHROME_P450"/>
    <property type="match status" value="1"/>
</dbReference>
<evidence type="ECO:0000313" key="10">
    <source>
        <dbReference type="Proteomes" id="UP000516437"/>
    </source>
</evidence>
<feature type="binding site" description="axial binding residue" evidence="7">
    <location>
        <position position="145"/>
    </location>
    <ligand>
        <name>heme</name>
        <dbReference type="ChEBI" id="CHEBI:30413"/>
    </ligand>
    <ligandPart>
        <name>Fe</name>
        <dbReference type="ChEBI" id="CHEBI:18248"/>
    </ligandPart>
</feature>
<dbReference type="PRINTS" id="PR00463">
    <property type="entry name" value="EP450I"/>
</dbReference>
<keyword evidence="4 8" id="KW-0560">Oxidoreductase</keyword>
<dbReference type="PANTHER" id="PTHR47953:SF5">
    <property type="entry name" value="CYTOCHROME P450 71AV8-LIKE"/>
    <property type="match status" value="1"/>
</dbReference>
<comment type="caution">
    <text evidence="9">The sequence shown here is derived from an EMBL/GenBank/DDBJ whole genome shotgun (WGS) entry which is preliminary data.</text>
</comment>
<evidence type="ECO:0000313" key="9">
    <source>
        <dbReference type="EMBL" id="KAB1217260.1"/>
    </source>
</evidence>
<dbReference type="Proteomes" id="UP000516437">
    <property type="component" value="Chromosome 4"/>
</dbReference>
<evidence type="ECO:0000256" key="4">
    <source>
        <dbReference type="ARBA" id="ARBA00023002"/>
    </source>
</evidence>
<dbReference type="EMBL" id="RXIC02000022">
    <property type="protein sequence ID" value="KAB1217260.1"/>
    <property type="molecule type" value="Genomic_DNA"/>
</dbReference>
<dbReference type="Pfam" id="PF00067">
    <property type="entry name" value="p450"/>
    <property type="match status" value="1"/>
</dbReference>
<reference evidence="9 10" key="1">
    <citation type="journal article" date="2019" name="Plant Biotechnol. J.">
        <title>The red bayberry genome and genetic basis of sex determination.</title>
        <authorList>
            <person name="Jia H.M."/>
            <person name="Jia H.J."/>
            <person name="Cai Q.L."/>
            <person name="Wang Y."/>
            <person name="Zhao H.B."/>
            <person name="Yang W.F."/>
            <person name="Wang G.Y."/>
            <person name="Li Y.H."/>
            <person name="Zhan D.L."/>
            <person name="Shen Y.T."/>
            <person name="Niu Q.F."/>
            <person name="Chang L."/>
            <person name="Qiu J."/>
            <person name="Zhao L."/>
            <person name="Xie H.B."/>
            <person name="Fu W.Y."/>
            <person name="Jin J."/>
            <person name="Li X.W."/>
            <person name="Jiao Y."/>
            <person name="Zhou C.C."/>
            <person name="Tu T."/>
            <person name="Chai C.Y."/>
            <person name="Gao J.L."/>
            <person name="Fan L.J."/>
            <person name="van de Weg E."/>
            <person name="Wang J.Y."/>
            <person name="Gao Z.S."/>
        </authorList>
    </citation>
    <scope>NUCLEOTIDE SEQUENCE [LARGE SCALE GENOMIC DNA]</scope>
    <source>
        <tissue evidence="9">Leaves</tissue>
    </source>
</reference>
<evidence type="ECO:0000256" key="8">
    <source>
        <dbReference type="RuleBase" id="RU000461"/>
    </source>
</evidence>
<dbReference type="InterPro" id="IPR001128">
    <property type="entry name" value="Cyt_P450"/>
</dbReference>
<keyword evidence="10" id="KW-1185">Reference proteome</keyword>
<dbReference type="GO" id="GO:0005506">
    <property type="term" value="F:iron ion binding"/>
    <property type="evidence" value="ECO:0007669"/>
    <property type="project" value="InterPro"/>
</dbReference>
<dbReference type="InterPro" id="IPR052306">
    <property type="entry name" value="CYP450_71D"/>
</dbReference>
<evidence type="ECO:0000256" key="1">
    <source>
        <dbReference type="ARBA" id="ARBA00010617"/>
    </source>
</evidence>
<comment type="similarity">
    <text evidence="1 8">Belongs to the cytochrome P450 family.</text>
</comment>
<dbReference type="GO" id="GO:0016705">
    <property type="term" value="F:oxidoreductase activity, acting on paired donors, with incorporation or reduction of molecular oxygen"/>
    <property type="evidence" value="ECO:0007669"/>
    <property type="project" value="InterPro"/>
</dbReference>
<dbReference type="InterPro" id="IPR002401">
    <property type="entry name" value="Cyt_P450_E_grp-I"/>
</dbReference>
<organism evidence="9 10">
    <name type="scientific">Morella rubra</name>
    <name type="common">Chinese bayberry</name>
    <dbReference type="NCBI Taxonomy" id="262757"/>
    <lineage>
        <taxon>Eukaryota</taxon>
        <taxon>Viridiplantae</taxon>
        <taxon>Streptophyta</taxon>
        <taxon>Embryophyta</taxon>
        <taxon>Tracheophyta</taxon>
        <taxon>Spermatophyta</taxon>
        <taxon>Magnoliopsida</taxon>
        <taxon>eudicotyledons</taxon>
        <taxon>Gunneridae</taxon>
        <taxon>Pentapetalae</taxon>
        <taxon>rosids</taxon>
        <taxon>fabids</taxon>
        <taxon>Fagales</taxon>
        <taxon>Myricaceae</taxon>
        <taxon>Morella</taxon>
    </lineage>
</organism>
<gene>
    <name evidence="9" type="ORF">CJ030_MR4G021061</name>
</gene>
<evidence type="ECO:0000256" key="6">
    <source>
        <dbReference type="ARBA" id="ARBA00023033"/>
    </source>
</evidence>
<evidence type="ECO:0000256" key="2">
    <source>
        <dbReference type="ARBA" id="ARBA00022617"/>
    </source>
</evidence>
<evidence type="ECO:0000256" key="7">
    <source>
        <dbReference type="PIRSR" id="PIRSR602401-1"/>
    </source>
</evidence>
<keyword evidence="3 7" id="KW-0479">Metal-binding</keyword>
<dbReference type="PANTHER" id="PTHR47953">
    <property type="entry name" value="OS08G0105600 PROTEIN"/>
    <property type="match status" value="1"/>
</dbReference>
<evidence type="ECO:0000256" key="5">
    <source>
        <dbReference type="ARBA" id="ARBA00023004"/>
    </source>
</evidence>
<dbReference type="PRINTS" id="PR00385">
    <property type="entry name" value="P450"/>
</dbReference>
<dbReference type="SUPFAM" id="SSF48264">
    <property type="entry name" value="Cytochrome P450"/>
    <property type="match status" value="1"/>
</dbReference>
<accession>A0A6A1W372</accession>
<dbReference type="Gene3D" id="1.10.630.10">
    <property type="entry name" value="Cytochrome P450"/>
    <property type="match status" value="1"/>
</dbReference>
<dbReference type="InterPro" id="IPR017972">
    <property type="entry name" value="Cyt_P450_CS"/>
</dbReference>
<name>A0A6A1W372_9ROSI</name>
<dbReference type="OrthoDB" id="1055148at2759"/>
<protein>
    <submittedName>
        <fullName evidence="9">Cytochrome P450 71A1</fullName>
    </submittedName>
</protein>
<keyword evidence="5 7" id="KW-0408">Iron</keyword>
<dbReference type="InterPro" id="IPR036396">
    <property type="entry name" value="Cyt_P450_sf"/>
</dbReference>